<dbReference type="PROSITE" id="PS50889">
    <property type="entry name" value="S4"/>
    <property type="match status" value="1"/>
</dbReference>
<evidence type="ECO:0000313" key="6">
    <source>
        <dbReference type="Proteomes" id="UP000186469"/>
    </source>
</evidence>
<sequence>MNKTDLTEQECLTQTCSDQNFSEATYLVSHDEVGLRLDAFLRGVSETYSQRTIKRLLSQNKITVNKKRPKAAQMMRLNDCVKIIQEDEGNLLETYRTLYDKVFLIKAQNDFYAFAKPTGLHTVKLKGIATPSLELYIEKAWSKLWEDREEARRSNLKLYPYENDEAGSSCCEDSAFTLPALPILLNRLDLLTSGIVLGGTYETKASYLKLEDQGLIKKKYFAIVYGEFPEKRTISYALYNDNKIKMEARSIDSATKEISPLRQTIVSPIKKLLVSDLKQLKGFTPKLEQEIKQRNIETFTLVTAQIAKGARHQIRAHLAEEGFPILGDSLYATSSLHAETRKGQLPETKEETLFLHHYSIELPNFQAEFFPDWAERSFFNNANNI</sequence>
<dbReference type="AlphaFoldDB" id="A0A1M7TCN2"/>
<dbReference type="STRING" id="1121455.SAMN02745728_01840"/>
<evidence type="ECO:0000313" key="5">
    <source>
        <dbReference type="EMBL" id="SHN68504.1"/>
    </source>
</evidence>
<dbReference type="PANTHER" id="PTHR21600">
    <property type="entry name" value="MITOCHONDRIAL RNA PSEUDOURIDINE SYNTHASE"/>
    <property type="match status" value="1"/>
</dbReference>
<dbReference type="InterPro" id="IPR006145">
    <property type="entry name" value="PsdUridine_synth_RsuA/RluA"/>
</dbReference>
<evidence type="ECO:0000256" key="1">
    <source>
        <dbReference type="ARBA" id="ARBA00010876"/>
    </source>
</evidence>
<dbReference type="Gene3D" id="3.30.2350.10">
    <property type="entry name" value="Pseudouridine synthase"/>
    <property type="match status" value="1"/>
</dbReference>
<dbReference type="CDD" id="cd02869">
    <property type="entry name" value="PseudoU_synth_RluA_like"/>
    <property type="match status" value="1"/>
</dbReference>
<accession>A0A1M7TCN2</accession>
<dbReference type="GO" id="GO:0003723">
    <property type="term" value="F:RNA binding"/>
    <property type="evidence" value="ECO:0007669"/>
    <property type="project" value="UniProtKB-KW"/>
</dbReference>
<comment type="similarity">
    <text evidence="1">Belongs to the pseudouridine synthase RluA family.</text>
</comment>
<proteinExistence type="inferred from homology"/>
<dbReference type="InterPro" id="IPR036986">
    <property type="entry name" value="S4_RNA-bd_sf"/>
</dbReference>
<gene>
    <name evidence="5" type="ORF">SAMN02745728_01840</name>
</gene>
<evidence type="ECO:0000256" key="3">
    <source>
        <dbReference type="PROSITE-ProRule" id="PRU00182"/>
    </source>
</evidence>
<dbReference type="OrthoDB" id="128480at2"/>
<keyword evidence="6" id="KW-1185">Reference proteome</keyword>
<dbReference type="EMBL" id="FRDI01000010">
    <property type="protein sequence ID" value="SHN68504.1"/>
    <property type="molecule type" value="Genomic_DNA"/>
</dbReference>
<name>A0A1M7TCN2_9BACT</name>
<dbReference type="SUPFAM" id="SSF55120">
    <property type="entry name" value="Pseudouridine synthase"/>
    <property type="match status" value="1"/>
</dbReference>
<dbReference type="SUPFAM" id="SSF55174">
    <property type="entry name" value="Alpha-L RNA-binding motif"/>
    <property type="match status" value="1"/>
</dbReference>
<dbReference type="InterPro" id="IPR020103">
    <property type="entry name" value="PsdUridine_synth_cat_dom_sf"/>
</dbReference>
<reference evidence="5 6" key="1">
    <citation type="submission" date="2016-12" db="EMBL/GenBank/DDBJ databases">
        <authorList>
            <person name="Song W.-J."/>
            <person name="Kurnit D.M."/>
        </authorList>
    </citation>
    <scope>NUCLEOTIDE SEQUENCE [LARGE SCALE GENOMIC DNA]</scope>
    <source>
        <strain evidence="5 6">DSM 11393</strain>
    </source>
</reference>
<keyword evidence="3" id="KW-0694">RNA-binding</keyword>
<protein>
    <submittedName>
        <fullName evidence="5">Pseudouridylate synthase, 23S rRNA-or tRNA-specific</fullName>
    </submittedName>
</protein>
<dbReference type="Proteomes" id="UP000186469">
    <property type="component" value="Unassembled WGS sequence"/>
</dbReference>
<keyword evidence="2" id="KW-0413">Isomerase</keyword>
<dbReference type="Pfam" id="PF00849">
    <property type="entry name" value="PseudoU_synth_2"/>
    <property type="match status" value="1"/>
</dbReference>
<dbReference type="InterPro" id="IPR050188">
    <property type="entry name" value="RluA_PseudoU_synthase"/>
</dbReference>
<feature type="domain" description="Pseudouridine synthase RsuA/RluA-like" evidence="4">
    <location>
        <begin position="161"/>
        <end position="319"/>
    </location>
</feature>
<dbReference type="GO" id="GO:0140098">
    <property type="term" value="F:catalytic activity, acting on RNA"/>
    <property type="evidence" value="ECO:0007669"/>
    <property type="project" value="UniProtKB-ARBA"/>
</dbReference>
<dbReference type="PANTHER" id="PTHR21600:SF87">
    <property type="entry name" value="RNA PSEUDOURIDYLATE SYNTHASE DOMAIN-CONTAINING PROTEIN 1"/>
    <property type="match status" value="1"/>
</dbReference>
<dbReference type="Gene3D" id="3.10.290.10">
    <property type="entry name" value="RNA-binding S4 domain"/>
    <property type="match status" value="1"/>
</dbReference>
<evidence type="ECO:0000256" key="2">
    <source>
        <dbReference type="ARBA" id="ARBA00023235"/>
    </source>
</evidence>
<evidence type="ECO:0000259" key="4">
    <source>
        <dbReference type="Pfam" id="PF00849"/>
    </source>
</evidence>
<dbReference type="GO" id="GO:0000455">
    <property type="term" value="P:enzyme-directed rRNA pseudouridine synthesis"/>
    <property type="evidence" value="ECO:0007669"/>
    <property type="project" value="TreeGrafter"/>
</dbReference>
<dbReference type="RefSeq" id="WP_072697529.1">
    <property type="nucleotide sequence ID" value="NZ_FRDI01000010.1"/>
</dbReference>
<dbReference type="GO" id="GO:0009982">
    <property type="term" value="F:pseudouridine synthase activity"/>
    <property type="evidence" value="ECO:0007669"/>
    <property type="project" value="InterPro"/>
</dbReference>
<organism evidence="5 6">
    <name type="scientific">Desulfovibrio litoralis DSM 11393</name>
    <dbReference type="NCBI Taxonomy" id="1121455"/>
    <lineage>
        <taxon>Bacteria</taxon>
        <taxon>Pseudomonadati</taxon>
        <taxon>Thermodesulfobacteriota</taxon>
        <taxon>Desulfovibrionia</taxon>
        <taxon>Desulfovibrionales</taxon>
        <taxon>Desulfovibrionaceae</taxon>
        <taxon>Desulfovibrio</taxon>
    </lineage>
</organism>